<sequence length="70" mass="7837">MKQRRCFSYATKKITIVPVTLHTENENTSATNPAVRSSNPACTIKTVNAEIVFLNGVLKENEQLFPKTNK</sequence>
<protein>
    <submittedName>
        <fullName evidence="1">Uncharacterized protein</fullName>
    </submittedName>
</protein>
<evidence type="ECO:0000313" key="2">
    <source>
        <dbReference type="Proteomes" id="UP000233375"/>
    </source>
</evidence>
<proteinExistence type="predicted"/>
<dbReference type="Proteomes" id="UP000233375">
    <property type="component" value="Unassembled WGS sequence"/>
</dbReference>
<name>A0A2N0Z6Z1_9BACI</name>
<dbReference type="EMBL" id="PISE01000005">
    <property type="protein sequence ID" value="PKG25244.1"/>
    <property type="molecule type" value="Genomic_DNA"/>
</dbReference>
<comment type="caution">
    <text evidence="1">The sequence shown here is derived from an EMBL/GenBank/DDBJ whole genome shotgun (WGS) entry which is preliminary data.</text>
</comment>
<gene>
    <name evidence="1" type="ORF">CWS01_02495</name>
</gene>
<evidence type="ECO:0000313" key="1">
    <source>
        <dbReference type="EMBL" id="PKG25244.1"/>
    </source>
</evidence>
<accession>A0A2N0Z6Z1</accession>
<dbReference type="AlphaFoldDB" id="A0A2N0Z6Z1"/>
<organism evidence="1 2">
    <name type="scientific">Niallia nealsonii</name>
    <dbReference type="NCBI Taxonomy" id="115979"/>
    <lineage>
        <taxon>Bacteria</taxon>
        <taxon>Bacillati</taxon>
        <taxon>Bacillota</taxon>
        <taxon>Bacilli</taxon>
        <taxon>Bacillales</taxon>
        <taxon>Bacillaceae</taxon>
        <taxon>Niallia</taxon>
    </lineage>
</organism>
<keyword evidence="2" id="KW-1185">Reference proteome</keyword>
<reference evidence="1 2" key="1">
    <citation type="journal article" date="2003" name="Int. J. Syst. Evol. Microbiol.">
        <title>Bacillus nealsonii sp. nov., isolated from a spacecraft-assembly facility, whose spores are gamma-radiation resistant.</title>
        <authorList>
            <person name="Venkateswaran K."/>
            <person name="Kempf M."/>
            <person name="Chen F."/>
            <person name="Satomi M."/>
            <person name="Nicholson W."/>
            <person name="Kern R."/>
        </authorList>
    </citation>
    <scope>NUCLEOTIDE SEQUENCE [LARGE SCALE GENOMIC DNA]</scope>
    <source>
        <strain evidence="1 2">FO-92</strain>
    </source>
</reference>